<dbReference type="EMBL" id="RKHK01000001">
    <property type="protein sequence ID" value="ROR73258.1"/>
    <property type="molecule type" value="Genomic_DNA"/>
</dbReference>
<sequence length="283" mass="31293">MHRDGQPLRRRVRTRLALSLLTLAALIVSVGLMLVVHHAGDQFSHRLREAAIGAAGVSFGVMLLASLAIPIVLHFAKPYGYEEWQAAFRWAANRPGQGARGLPLGTLTPAGRHLELYKHLVRYRVAGFVLPLFGVLFIAVGIAAEQRWALSGALLIPAGIALHRWATGRLDAPEAARYLLEQYVSSMPHNPFGLLADAATDDPEISETPGRRRVVFPHTRGLHLDELEHRIYLARHNPEMAGTLWGRPRHIGRGRIHWEVTGDGALSCTVVDSRGRTYRPDSH</sequence>
<comment type="caution">
    <text evidence="2">The sequence shown here is derived from an EMBL/GenBank/DDBJ whole genome shotgun (WGS) entry which is preliminary data.</text>
</comment>
<keyword evidence="1" id="KW-0472">Membrane</keyword>
<feature type="transmembrane region" description="Helical" evidence="1">
    <location>
        <begin position="51"/>
        <end position="73"/>
    </location>
</feature>
<dbReference type="AlphaFoldDB" id="A0A3N2BDD7"/>
<reference evidence="2 3" key="1">
    <citation type="submission" date="2018-11" db="EMBL/GenBank/DDBJ databases">
        <title>Sequencing the genomes of 1000 actinobacteria strains.</title>
        <authorList>
            <person name="Klenk H.-P."/>
        </authorList>
    </citation>
    <scope>NUCLEOTIDE SEQUENCE [LARGE SCALE GENOMIC DNA]</scope>
    <source>
        <strain evidence="2 3">DSM 11294</strain>
    </source>
</reference>
<gene>
    <name evidence="2" type="ORF">EDD31_1633</name>
</gene>
<dbReference type="RefSeq" id="WP_123303701.1">
    <property type="nucleotide sequence ID" value="NZ_RKHK01000001.1"/>
</dbReference>
<feature type="transmembrane region" description="Helical" evidence="1">
    <location>
        <begin position="121"/>
        <end position="142"/>
    </location>
</feature>
<accession>A0A3N2BDD7</accession>
<dbReference type="Proteomes" id="UP000280668">
    <property type="component" value="Unassembled WGS sequence"/>
</dbReference>
<proteinExistence type="predicted"/>
<keyword evidence="3" id="KW-1185">Reference proteome</keyword>
<name>A0A3N2BDD7_9MICO</name>
<organism evidence="2 3">
    <name type="scientific">Bogoriella caseilytica</name>
    <dbReference type="NCBI Taxonomy" id="56055"/>
    <lineage>
        <taxon>Bacteria</taxon>
        <taxon>Bacillati</taxon>
        <taxon>Actinomycetota</taxon>
        <taxon>Actinomycetes</taxon>
        <taxon>Micrococcales</taxon>
        <taxon>Bogoriellaceae</taxon>
        <taxon>Bogoriella</taxon>
    </lineage>
</organism>
<evidence type="ECO:0000313" key="3">
    <source>
        <dbReference type="Proteomes" id="UP000280668"/>
    </source>
</evidence>
<keyword evidence="1" id="KW-1133">Transmembrane helix</keyword>
<evidence type="ECO:0000256" key="1">
    <source>
        <dbReference type="SAM" id="Phobius"/>
    </source>
</evidence>
<evidence type="ECO:0000313" key="2">
    <source>
        <dbReference type="EMBL" id="ROR73258.1"/>
    </source>
</evidence>
<protein>
    <submittedName>
        <fullName evidence="2">Uncharacterized protein</fullName>
    </submittedName>
</protein>
<keyword evidence="1" id="KW-0812">Transmembrane</keyword>
<feature type="transmembrane region" description="Helical" evidence="1">
    <location>
        <begin position="16"/>
        <end position="39"/>
    </location>
</feature>